<keyword evidence="2" id="KW-1185">Reference proteome</keyword>
<protein>
    <submittedName>
        <fullName evidence="1">Phosphoglycerate mutase</fullName>
    </submittedName>
</protein>
<sequence>MIAAPEGESANDVAQRMLSYLQFLATNDLSTSSCSIKSHDKMLCLVTHGFALQSLIWQLKGGHLHEETKKYAHLNCSYSVIDIKDKNIEVVNWGVATHLLNI</sequence>
<organism evidence="1 2">
    <name type="scientific">Xenorhabdus vietnamensis</name>
    <dbReference type="NCBI Taxonomy" id="351656"/>
    <lineage>
        <taxon>Bacteria</taxon>
        <taxon>Pseudomonadati</taxon>
        <taxon>Pseudomonadota</taxon>
        <taxon>Gammaproteobacteria</taxon>
        <taxon>Enterobacterales</taxon>
        <taxon>Morganellaceae</taxon>
        <taxon>Xenorhabdus</taxon>
    </lineage>
</organism>
<evidence type="ECO:0000313" key="2">
    <source>
        <dbReference type="Proteomes" id="UP000194350"/>
    </source>
</evidence>
<gene>
    <name evidence="1" type="ORF">Xvie_01991</name>
</gene>
<reference evidence="1 2" key="1">
    <citation type="submission" date="2016-10" db="EMBL/GenBank/DDBJ databases">
        <title>Systematic genetic and metabolomic analysis of Xenorhabdus and Photorhabdus spp., highlights the requirements for a dual symbiotic and pathogenic life style.</title>
        <authorList>
            <person name="Tobias N.J."/>
            <person name="Wolff H."/>
            <person name="Djahanschiri B."/>
            <person name="Pidot S.J."/>
            <person name="Stinear T.P."/>
            <person name="Ebersberger I."/>
            <person name="Bode H.B."/>
        </authorList>
    </citation>
    <scope>NUCLEOTIDE SEQUENCE [LARGE SCALE GENOMIC DNA]</scope>
    <source>
        <strain evidence="1 2">DSM 22392</strain>
    </source>
</reference>
<dbReference type="AlphaFoldDB" id="A0A1Y2SE30"/>
<dbReference type="Pfam" id="PF00300">
    <property type="entry name" value="His_Phos_1"/>
    <property type="match status" value="1"/>
</dbReference>
<dbReference type="InterPro" id="IPR013078">
    <property type="entry name" value="His_Pase_superF_clade-1"/>
</dbReference>
<dbReference type="Gene3D" id="3.40.50.1240">
    <property type="entry name" value="Phosphoglycerate mutase-like"/>
    <property type="match status" value="1"/>
</dbReference>
<dbReference type="EMBL" id="MUBJ01000009">
    <property type="protein sequence ID" value="OTA16221.1"/>
    <property type="molecule type" value="Genomic_DNA"/>
</dbReference>
<comment type="caution">
    <text evidence="1">The sequence shown here is derived from an EMBL/GenBank/DDBJ whole genome shotgun (WGS) entry which is preliminary data.</text>
</comment>
<dbReference type="Proteomes" id="UP000194350">
    <property type="component" value="Unassembled WGS sequence"/>
</dbReference>
<dbReference type="InterPro" id="IPR029033">
    <property type="entry name" value="His_PPase_superfam"/>
</dbReference>
<proteinExistence type="predicted"/>
<dbReference type="STRING" id="351656.Xvie_01991"/>
<evidence type="ECO:0000313" key="1">
    <source>
        <dbReference type="EMBL" id="OTA16221.1"/>
    </source>
</evidence>
<name>A0A1Y2SE30_9GAMM</name>
<dbReference type="SUPFAM" id="SSF53254">
    <property type="entry name" value="Phosphoglycerate mutase-like"/>
    <property type="match status" value="1"/>
</dbReference>
<accession>A0A1Y2SE30</accession>